<evidence type="ECO:0000256" key="2">
    <source>
        <dbReference type="SAM" id="MobiDB-lite"/>
    </source>
</evidence>
<dbReference type="PANTHER" id="PTHR34536:SF4">
    <property type="entry name" value="BTZ DOMAIN-CONTAINING PROTEIN"/>
    <property type="match status" value="1"/>
</dbReference>
<protein>
    <submittedName>
        <fullName evidence="3">Uncharacterized protein</fullName>
    </submittedName>
</protein>
<feature type="compositionally biased region" description="Basic and acidic residues" evidence="2">
    <location>
        <begin position="993"/>
        <end position="1024"/>
    </location>
</feature>
<feature type="compositionally biased region" description="Basic and acidic residues" evidence="2">
    <location>
        <begin position="73"/>
        <end position="82"/>
    </location>
</feature>
<feature type="region of interest" description="Disordered" evidence="2">
    <location>
        <begin position="885"/>
        <end position="913"/>
    </location>
</feature>
<evidence type="ECO:0000313" key="3">
    <source>
        <dbReference type="EMBL" id="KAK4780548.1"/>
    </source>
</evidence>
<accession>A0AAN7LCU6</accession>
<feature type="compositionally biased region" description="Polar residues" evidence="2">
    <location>
        <begin position="213"/>
        <end position="223"/>
    </location>
</feature>
<keyword evidence="4" id="KW-1185">Reference proteome</keyword>
<dbReference type="Proteomes" id="UP001345219">
    <property type="component" value="Chromosome 13"/>
</dbReference>
<dbReference type="PANTHER" id="PTHR34536">
    <property type="entry name" value="DENTIN SIALOPHOSPHOPROTEIN-LIKE PROTEIN"/>
    <property type="match status" value="1"/>
</dbReference>
<reference evidence="3 4" key="1">
    <citation type="journal article" date="2023" name="Hortic Res">
        <title>Pangenome of water caltrop reveals structural variations and asymmetric subgenome divergence after allopolyploidization.</title>
        <authorList>
            <person name="Zhang X."/>
            <person name="Chen Y."/>
            <person name="Wang L."/>
            <person name="Yuan Y."/>
            <person name="Fang M."/>
            <person name="Shi L."/>
            <person name="Lu R."/>
            <person name="Comes H.P."/>
            <person name="Ma Y."/>
            <person name="Chen Y."/>
            <person name="Huang G."/>
            <person name="Zhou Y."/>
            <person name="Zheng Z."/>
            <person name="Qiu Y."/>
        </authorList>
    </citation>
    <scope>NUCLEOTIDE SEQUENCE [LARGE SCALE GENOMIC DNA]</scope>
    <source>
        <tissue evidence="3">Roots</tissue>
    </source>
</reference>
<evidence type="ECO:0000313" key="4">
    <source>
        <dbReference type="Proteomes" id="UP001345219"/>
    </source>
</evidence>
<feature type="compositionally biased region" description="Basic and acidic residues" evidence="2">
    <location>
        <begin position="43"/>
        <end position="56"/>
    </location>
</feature>
<feature type="region of interest" description="Disordered" evidence="2">
    <location>
        <begin position="32"/>
        <end position="105"/>
    </location>
</feature>
<proteinExistence type="predicted"/>
<feature type="compositionally biased region" description="Polar residues" evidence="2">
    <location>
        <begin position="973"/>
        <end position="985"/>
    </location>
</feature>
<gene>
    <name evidence="3" type="ORF">SAY87_016654</name>
</gene>
<name>A0AAN7LCU6_9MYRT</name>
<evidence type="ECO:0000256" key="1">
    <source>
        <dbReference type="SAM" id="Coils"/>
    </source>
</evidence>
<dbReference type="AlphaFoldDB" id="A0AAN7LCU6"/>
<dbReference type="EMBL" id="JAXIOK010000001">
    <property type="protein sequence ID" value="KAK4780548.1"/>
    <property type="molecule type" value="Genomic_DNA"/>
</dbReference>
<organism evidence="3 4">
    <name type="scientific">Trapa incisa</name>
    <dbReference type="NCBI Taxonomy" id="236973"/>
    <lineage>
        <taxon>Eukaryota</taxon>
        <taxon>Viridiplantae</taxon>
        <taxon>Streptophyta</taxon>
        <taxon>Embryophyta</taxon>
        <taxon>Tracheophyta</taxon>
        <taxon>Spermatophyta</taxon>
        <taxon>Magnoliopsida</taxon>
        <taxon>eudicotyledons</taxon>
        <taxon>Gunneridae</taxon>
        <taxon>Pentapetalae</taxon>
        <taxon>rosids</taxon>
        <taxon>malvids</taxon>
        <taxon>Myrtales</taxon>
        <taxon>Lythraceae</taxon>
        <taxon>Trapa</taxon>
    </lineage>
</organism>
<feature type="region of interest" description="Disordered" evidence="2">
    <location>
        <begin position="793"/>
        <end position="847"/>
    </location>
</feature>
<feature type="region of interest" description="Disordered" evidence="2">
    <location>
        <begin position="941"/>
        <end position="1047"/>
    </location>
</feature>
<feature type="compositionally biased region" description="Basic and acidic residues" evidence="2">
    <location>
        <begin position="941"/>
        <end position="952"/>
    </location>
</feature>
<feature type="compositionally biased region" description="Basic and acidic residues" evidence="2">
    <location>
        <begin position="1"/>
        <end position="11"/>
    </location>
</feature>
<feature type="compositionally biased region" description="Basic residues" evidence="2">
    <location>
        <begin position="799"/>
        <end position="811"/>
    </location>
</feature>
<feature type="compositionally biased region" description="Low complexity" evidence="2">
    <location>
        <begin position="595"/>
        <end position="608"/>
    </location>
</feature>
<feature type="compositionally biased region" description="Basic and acidic residues" evidence="2">
    <location>
        <begin position="823"/>
        <end position="836"/>
    </location>
</feature>
<feature type="compositionally biased region" description="Low complexity" evidence="2">
    <location>
        <begin position="83"/>
        <end position="93"/>
    </location>
</feature>
<comment type="caution">
    <text evidence="3">The sequence shown here is derived from an EMBL/GenBank/DDBJ whole genome shotgun (WGS) entry which is preliminary data.</text>
</comment>
<feature type="region of interest" description="Disordered" evidence="2">
    <location>
        <begin position="1"/>
        <end position="20"/>
    </location>
</feature>
<sequence>MTMVEDKETNDRSICPTSSDYATIVPIKKRRFPFIEPPSSPPEDPRPVQEQDKKLQESTSISQVSAILNVTTEECKPEDKSISEGSGASSASQKSEDGYANQDKLEHIPVKTKLTYGESSFDESIGGVMKSECDVNDLCKNRSNWDLNTTMDAWEGPAGDAMLINKDNVHEITADGSGNQVHIKSLDGSIEMAELNVAGEQSGAEHQSAEADATSSIPSTNSQTHEDPLKLGLQVALLTNASSKPPYLSPRVDPQTNFCRVSPTGSASIVSHVAVKLEPCEEFQKQASSGFASGDLRPSMEIAMKHETVDRSGPEIYCISSKFLNPRSLNVKAEPAFEAATITLKTLEETSNRLEQVSEDMLMESCSKVAELLAVNSPVVNESQTISNTDGCLGKEDNEYEDGEVQDQTVADLPAEPMEATEGIPKCEGESDNMEFACDISKKGADSLSPQHKEDTERQLCGDDEENLDEKSQMSADFDAHLQDLSDVELESDTNESATFSQGTTSMPDDENLMIHPENVGISFEVTPSDHEVDEVLSQDGNEEKTENVVSQDEKNDLILHNADSCVNSDAIGRDSNMESNRSRIINLSATFNMSSSHNTNSASQSRSMPLHDGRKRLPNVALEGDRLHPRGRNEVGSDFHRFSRERNRDMFSRNYRSDFARDRGRVPSNMFSDWESEQDFGSEMRSGPLEFRTTRYRYNLDYRNYNVSHEDGFVGHGRGGHKLLTDNSRFFHGQHSLRHAHGGRDGHATRGPPMVDRLAQNMSPSRCIGMDNSELVGVRAGFVRRERNIGSFSGKGINHIHSKSPVRLRSRSPVQWSSPRRRSPEGFARHQEMPPRRSPPMYRRERIGSPDRACFRSDAMMRQPNSPPYISRELDDLREMNSRDRGFSRPMIHNGSSSTRGSLRTRRYDSVNSRERTHREYFRVPMRDMRFHELSVDVTTDERTGLNEKRGPFRHFRPCGSENKDFSYSGDDGSQSYRLCSEDNSLYPEGGNSREKRLDRHSRIEPSDTHKTRKIEDQDRSFRQGESGELDDLPRHKRESCRSFAA</sequence>
<feature type="coiled-coil region" evidence="1">
    <location>
        <begin position="337"/>
        <end position="364"/>
    </location>
</feature>
<feature type="compositionally biased region" description="Polar residues" evidence="2">
    <location>
        <begin position="57"/>
        <end position="72"/>
    </location>
</feature>
<feature type="region of interest" description="Disordered" evidence="2">
    <location>
        <begin position="199"/>
        <end position="226"/>
    </location>
</feature>
<keyword evidence="1" id="KW-0175">Coiled coil</keyword>
<feature type="region of interest" description="Disordered" evidence="2">
    <location>
        <begin position="595"/>
        <end position="614"/>
    </location>
</feature>